<keyword evidence="1" id="KW-0472">Membrane</keyword>
<evidence type="ECO:0000256" key="1">
    <source>
        <dbReference type="SAM" id="Phobius"/>
    </source>
</evidence>
<keyword evidence="1" id="KW-0812">Transmembrane</keyword>
<gene>
    <name evidence="2" type="ORF">JHL18_03660</name>
</gene>
<sequence>MTDREKIKKLSKTVARISSLIASATVLGLYGLDKYTFFIIVLIAISNNYEDVEKFFLLFNKKRE</sequence>
<protein>
    <recommendedName>
        <fullName evidence="4">DUF2892 domain-containing protein</fullName>
    </recommendedName>
</protein>
<evidence type="ECO:0008006" key="4">
    <source>
        <dbReference type="Google" id="ProtNLM"/>
    </source>
</evidence>
<keyword evidence="1" id="KW-1133">Transmembrane helix</keyword>
<evidence type="ECO:0000313" key="2">
    <source>
        <dbReference type="EMBL" id="MBK1809735.1"/>
    </source>
</evidence>
<dbReference type="Proteomes" id="UP000596739">
    <property type="component" value="Unassembled WGS sequence"/>
</dbReference>
<name>A0ABS1EK47_9CLOT</name>
<accession>A0ABS1EK47</accession>
<evidence type="ECO:0000313" key="3">
    <source>
        <dbReference type="Proteomes" id="UP000596739"/>
    </source>
</evidence>
<reference evidence="3" key="1">
    <citation type="submission" date="2021-01" db="EMBL/GenBank/DDBJ databases">
        <title>Genome public.</title>
        <authorList>
            <person name="Liu C."/>
            <person name="Sun Q."/>
        </authorList>
    </citation>
    <scope>NUCLEOTIDE SEQUENCE [LARGE SCALE GENOMIC DNA]</scope>
    <source>
        <strain evidence="3">YIM B02505</strain>
    </source>
</reference>
<dbReference type="RefSeq" id="WP_200266281.1">
    <property type="nucleotide sequence ID" value="NZ_JAENHN010000010.1"/>
</dbReference>
<proteinExistence type="predicted"/>
<organism evidence="2 3">
    <name type="scientific">Clostridium yunnanense</name>
    <dbReference type="NCBI Taxonomy" id="2800325"/>
    <lineage>
        <taxon>Bacteria</taxon>
        <taxon>Bacillati</taxon>
        <taxon>Bacillota</taxon>
        <taxon>Clostridia</taxon>
        <taxon>Eubacteriales</taxon>
        <taxon>Clostridiaceae</taxon>
        <taxon>Clostridium</taxon>
    </lineage>
</organism>
<keyword evidence="3" id="KW-1185">Reference proteome</keyword>
<feature type="transmembrane region" description="Helical" evidence="1">
    <location>
        <begin position="20"/>
        <end position="45"/>
    </location>
</feature>
<dbReference type="EMBL" id="JAENHN010000010">
    <property type="protein sequence ID" value="MBK1809735.1"/>
    <property type="molecule type" value="Genomic_DNA"/>
</dbReference>
<comment type="caution">
    <text evidence="2">The sequence shown here is derived from an EMBL/GenBank/DDBJ whole genome shotgun (WGS) entry which is preliminary data.</text>
</comment>